<dbReference type="InParanoid" id="A0A5J5EDU3"/>
<dbReference type="AlphaFoldDB" id="A0A5J5EDU3"/>
<feature type="region of interest" description="Disordered" evidence="1">
    <location>
        <begin position="153"/>
        <end position="173"/>
    </location>
</feature>
<proteinExistence type="predicted"/>
<feature type="region of interest" description="Disordered" evidence="1">
    <location>
        <begin position="1"/>
        <end position="105"/>
    </location>
</feature>
<keyword evidence="3" id="KW-1185">Reference proteome</keyword>
<feature type="compositionally biased region" description="Acidic residues" evidence="1">
    <location>
        <begin position="69"/>
        <end position="95"/>
    </location>
</feature>
<feature type="compositionally biased region" description="Acidic residues" evidence="1">
    <location>
        <begin position="24"/>
        <end position="38"/>
    </location>
</feature>
<gene>
    <name evidence="2" type="ORF">FN846DRAFT_895664</name>
</gene>
<sequence>MRELHDEYDAYLPEPPPQITLATTDDEEEDEEEDEEQYLQEHGVCRRDTGWGYMEENRGGEGGEGEEKSEGEEEDEGEEESEGEGEENGDQEDEGEGKFDYKNPYGRSLSAQEMLSLSLSNICEEFHVPRRCVQKLTAVLRNILPEHLAPLDERTSHDSQTESLSYRHQGCAI</sequence>
<accession>A0A5J5EDU3</accession>
<dbReference type="EMBL" id="VXIS01000401">
    <property type="protein sequence ID" value="KAA8893795.1"/>
    <property type="molecule type" value="Genomic_DNA"/>
</dbReference>
<evidence type="ECO:0000313" key="2">
    <source>
        <dbReference type="EMBL" id="KAA8893795.1"/>
    </source>
</evidence>
<comment type="caution">
    <text evidence="2">The sequence shown here is derived from an EMBL/GenBank/DDBJ whole genome shotgun (WGS) entry which is preliminary data.</text>
</comment>
<evidence type="ECO:0000313" key="3">
    <source>
        <dbReference type="Proteomes" id="UP000326924"/>
    </source>
</evidence>
<feature type="compositionally biased region" description="Basic and acidic residues" evidence="1">
    <location>
        <begin position="43"/>
        <end position="68"/>
    </location>
</feature>
<protein>
    <submittedName>
        <fullName evidence="2">Uncharacterized protein</fullName>
    </submittedName>
</protein>
<dbReference type="Proteomes" id="UP000326924">
    <property type="component" value="Unassembled WGS sequence"/>
</dbReference>
<reference evidence="2 3" key="1">
    <citation type="submission" date="2019-09" db="EMBL/GenBank/DDBJ databases">
        <title>Draft genome of the ectomycorrhizal ascomycete Sphaerosporella brunnea.</title>
        <authorList>
            <consortium name="DOE Joint Genome Institute"/>
            <person name="Benucci G.M."/>
            <person name="Marozzi G."/>
            <person name="Antonielli L."/>
            <person name="Sanchez S."/>
            <person name="Marco P."/>
            <person name="Wang X."/>
            <person name="Falini L.B."/>
            <person name="Barry K."/>
            <person name="Haridas S."/>
            <person name="Lipzen A."/>
            <person name="Labutti K."/>
            <person name="Grigoriev I.V."/>
            <person name="Murat C."/>
            <person name="Martin F."/>
            <person name="Albertini E."/>
            <person name="Donnini D."/>
            <person name="Bonito G."/>
        </authorList>
    </citation>
    <scope>NUCLEOTIDE SEQUENCE [LARGE SCALE GENOMIC DNA]</scope>
    <source>
        <strain evidence="2 3">Sb_GMNB300</strain>
    </source>
</reference>
<evidence type="ECO:0000256" key="1">
    <source>
        <dbReference type="SAM" id="MobiDB-lite"/>
    </source>
</evidence>
<organism evidence="2 3">
    <name type="scientific">Sphaerosporella brunnea</name>
    <dbReference type="NCBI Taxonomy" id="1250544"/>
    <lineage>
        <taxon>Eukaryota</taxon>
        <taxon>Fungi</taxon>
        <taxon>Dikarya</taxon>
        <taxon>Ascomycota</taxon>
        <taxon>Pezizomycotina</taxon>
        <taxon>Pezizomycetes</taxon>
        <taxon>Pezizales</taxon>
        <taxon>Pyronemataceae</taxon>
        <taxon>Sphaerosporella</taxon>
    </lineage>
</organism>
<name>A0A5J5EDU3_9PEZI</name>